<sequence>MSEDIAYRLEDSTTQDNIFTLAGFQNLDQRMMSRRESHVFELARLDAQKEWFLVRNEVIAGALRKAQVILNCFCMLHASLLGTVVLFLVV</sequence>
<proteinExistence type="predicted"/>
<dbReference type="Proteomes" id="UP000050794">
    <property type="component" value="Unassembled WGS sequence"/>
</dbReference>
<feature type="transmembrane region" description="Helical" evidence="1">
    <location>
        <begin position="68"/>
        <end position="89"/>
    </location>
</feature>
<keyword evidence="3" id="KW-1185">Reference proteome</keyword>
<evidence type="ECO:0000256" key="1">
    <source>
        <dbReference type="SAM" id="Phobius"/>
    </source>
</evidence>
<accession>A0A183U6D2</accession>
<keyword evidence="1" id="KW-0472">Membrane</keyword>
<name>A0A183U6D2_TOXCA</name>
<dbReference type="WBParaSite" id="TCNE_0000405201-mRNA-1">
    <property type="protein sequence ID" value="TCNE_0000405201-mRNA-1"/>
    <property type="gene ID" value="TCNE_0000405201"/>
</dbReference>
<evidence type="ECO:0000313" key="4">
    <source>
        <dbReference type="WBParaSite" id="TCNE_0000405201-mRNA-1"/>
    </source>
</evidence>
<reference evidence="4" key="1">
    <citation type="submission" date="2016-06" db="UniProtKB">
        <authorList>
            <consortium name="WormBaseParasite"/>
        </authorList>
    </citation>
    <scope>IDENTIFICATION</scope>
</reference>
<keyword evidence="1" id="KW-1133">Transmembrane helix</keyword>
<reference evidence="2 3" key="2">
    <citation type="submission" date="2018-11" db="EMBL/GenBank/DDBJ databases">
        <authorList>
            <consortium name="Pathogen Informatics"/>
        </authorList>
    </citation>
    <scope>NUCLEOTIDE SEQUENCE [LARGE SCALE GENOMIC DNA]</scope>
</reference>
<keyword evidence="1" id="KW-0812">Transmembrane</keyword>
<dbReference type="EMBL" id="UYWY01006120">
    <property type="protein sequence ID" value="VDM29769.1"/>
    <property type="molecule type" value="Genomic_DNA"/>
</dbReference>
<protein>
    <submittedName>
        <fullName evidence="4">Diguanylate cyclase</fullName>
    </submittedName>
</protein>
<organism evidence="3 4">
    <name type="scientific">Toxocara canis</name>
    <name type="common">Canine roundworm</name>
    <dbReference type="NCBI Taxonomy" id="6265"/>
    <lineage>
        <taxon>Eukaryota</taxon>
        <taxon>Metazoa</taxon>
        <taxon>Ecdysozoa</taxon>
        <taxon>Nematoda</taxon>
        <taxon>Chromadorea</taxon>
        <taxon>Rhabditida</taxon>
        <taxon>Spirurina</taxon>
        <taxon>Ascaridomorpha</taxon>
        <taxon>Ascaridoidea</taxon>
        <taxon>Toxocaridae</taxon>
        <taxon>Toxocara</taxon>
    </lineage>
</organism>
<gene>
    <name evidence="2" type="ORF">TCNE_LOCUS4052</name>
</gene>
<evidence type="ECO:0000313" key="3">
    <source>
        <dbReference type="Proteomes" id="UP000050794"/>
    </source>
</evidence>
<evidence type="ECO:0000313" key="2">
    <source>
        <dbReference type="EMBL" id="VDM29769.1"/>
    </source>
</evidence>
<dbReference type="AlphaFoldDB" id="A0A183U6D2"/>